<evidence type="ECO:0000313" key="2">
    <source>
        <dbReference type="EMBL" id="GII34200.1"/>
    </source>
</evidence>
<keyword evidence="1" id="KW-0233">DNA recombination</keyword>
<dbReference type="InterPro" id="IPR011010">
    <property type="entry name" value="DNA_brk_join_enz"/>
</dbReference>
<dbReference type="EMBL" id="BOOO01000047">
    <property type="protein sequence ID" value="GII34200.1"/>
    <property type="molecule type" value="Genomic_DNA"/>
</dbReference>
<keyword evidence="3" id="KW-1185">Reference proteome</keyword>
<comment type="caution">
    <text evidence="2">The sequence shown here is derived from an EMBL/GenBank/DDBJ whole genome shotgun (WGS) entry which is preliminary data.</text>
</comment>
<dbReference type="Proteomes" id="UP000650628">
    <property type="component" value="Unassembled WGS sequence"/>
</dbReference>
<evidence type="ECO:0000256" key="1">
    <source>
        <dbReference type="ARBA" id="ARBA00023172"/>
    </source>
</evidence>
<organism evidence="2 3">
    <name type="scientific">Planotetraspora mira</name>
    <dbReference type="NCBI Taxonomy" id="58121"/>
    <lineage>
        <taxon>Bacteria</taxon>
        <taxon>Bacillati</taxon>
        <taxon>Actinomycetota</taxon>
        <taxon>Actinomycetes</taxon>
        <taxon>Streptosporangiales</taxon>
        <taxon>Streptosporangiaceae</taxon>
        <taxon>Planotetraspora</taxon>
    </lineage>
</organism>
<protein>
    <submittedName>
        <fullName evidence="2">Uncharacterized protein</fullName>
    </submittedName>
</protein>
<dbReference type="InterPro" id="IPR013762">
    <property type="entry name" value="Integrase-like_cat_sf"/>
</dbReference>
<dbReference type="GO" id="GO:0015074">
    <property type="term" value="P:DNA integration"/>
    <property type="evidence" value="ECO:0007669"/>
    <property type="project" value="InterPro"/>
</dbReference>
<name>A0A8J3U7W4_9ACTN</name>
<reference evidence="2 3" key="1">
    <citation type="submission" date="2021-01" db="EMBL/GenBank/DDBJ databases">
        <title>Whole genome shotgun sequence of Planotetraspora mira NBRC 15435.</title>
        <authorList>
            <person name="Komaki H."/>
            <person name="Tamura T."/>
        </authorList>
    </citation>
    <scope>NUCLEOTIDE SEQUENCE [LARGE SCALE GENOMIC DNA]</scope>
    <source>
        <strain evidence="2 3">NBRC 15435</strain>
    </source>
</reference>
<dbReference type="GO" id="GO:0006310">
    <property type="term" value="P:DNA recombination"/>
    <property type="evidence" value="ECO:0007669"/>
    <property type="project" value="UniProtKB-KW"/>
</dbReference>
<evidence type="ECO:0000313" key="3">
    <source>
        <dbReference type="Proteomes" id="UP000650628"/>
    </source>
</evidence>
<dbReference type="SUPFAM" id="SSF56349">
    <property type="entry name" value="DNA breaking-rejoining enzymes"/>
    <property type="match status" value="1"/>
</dbReference>
<dbReference type="GO" id="GO:0003677">
    <property type="term" value="F:DNA binding"/>
    <property type="evidence" value="ECO:0007669"/>
    <property type="project" value="InterPro"/>
</dbReference>
<accession>A0A8J3U7W4</accession>
<dbReference type="Gene3D" id="1.10.443.10">
    <property type="entry name" value="Intergrase catalytic core"/>
    <property type="match status" value="1"/>
</dbReference>
<sequence length="108" mass="11793">MLQVAVEVNGHVTIKPYPKSRAGRREVPLPGFVVDLLSAHKGTYPAGPLGEVFTTSRGGALSRHTFRARVWRPSLVRAGLLGAVMQMSPDAFLGVWPDKQGIQQRKAF</sequence>
<proteinExistence type="predicted"/>
<dbReference type="AlphaFoldDB" id="A0A8J3U7W4"/>
<gene>
    <name evidence="2" type="ORF">Pmi06nite_76420</name>
</gene>